<evidence type="ECO:0000256" key="2">
    <source>
        <dbReference type="SAM" id="SignalP"/>
    </source>
</evidence>
<organism evidence="4 5">
    <name type="scientific">Sphingomonas cavernae</name>
    <dbReference type="NCBI Taxonomy" id="2320861"/>
    <lineage>
        <taxon>Bacteria</taxon>
        <taxon>Pseudomonadati</taxon>
        <taxon>Pseudomonadota</taxon>
        <taxon>Alphaproteobacteria</taxon>
        <taxon>Sphingomonadales</taxon>
        <taxon>Sphingomonadaceae</taxon>
        <taxon>Sphingomonas</taxon>
    </lineage>
</organism>
<accession>A0A418WJI7</accession>
<keyword evidence="5" id="KW-1185">Reference proteome</keyword>
<dbReference type="SUPFAM" id="SSF103515">
    <property type="entry name" value="Autotransporter"/>
    <property type="match status" value="1"/>
</dbReference>
<dbReference type="Gene3D" id="2.160.20.160">
    <property type="match status" value="2"/>
</dbReference>
<dbReference type="EMBL" id="QYUM01000003">
    <property type="protein sequence ID" value="RJF90213.1"/>
    <property type="molecule type" value="Genomic_DNA"/>
</dbReference>
<dbReference type="OrthoDB" id="7176850at2"/>
<reference evidence="4 5" key="1">
    <citation type="submission" date="2018-09" db="EMBL/GenBank/DDBJ databases">
        <authorList>
            <person name="Zhu H."/>
        </authorList>
    </citation>
    <scope>NUCLEOTIDE SEQUENCE [LARGE SCALE GENOMIC DNA]</scope>
    <source>
        <strain evidence="4 5">K2R01-6</strain>
    </source>
</reference>
<keyword evidence="2" id="KW-0732">Signal</keyword>
<feature type="region of interest" description="Disordered" evidence="1">
    <location>
        <begin position="1268"/>
        <end position="1288"/>
    </location>
</feature>
<dbReference type="RefSeq" id="WP_119761232.1">
    <property type="nucleotide sequence ID" value="NZ_QYUM01000003.1"/>
</dbReference>
<dbReference type="Proteomes" id="UP000286100">
    <property type="component" value="Unassembled WGS sequence"/>
</dbReference>
<dbReference type="SMART" id="SM00869">
    <property type="entry name" value="Autotransporter"/>
    <property type="match status" value="1"/>
</dbReference>
<protein>
    <submittedName>
        <fullName evidence="4">Autotransporter outer membrane beta-barrel domain-containing protein</fullName>
    </submittedName>
</protein>
<dbReference type="InterPro" id="IPR005546">
    <property type="entry name" value="Autotransporte_beta"/>
</dbReference>
<gene>
    <name evidence="4" type="ORF">D3876_07965</name>
</gene>
<dbReference type="PROSITE" id="PS51208">
    <property type="entry name" value="AUTOTRANSPORTER"/>
    <property type="match status" value="1"/>
</dbReference>
<feature type="signal peptide" evidence="2">
    <location>
        <begin position="1"/>
        <end position="43"/>
    </location>
</feature>
<comment type="caution">
    <text evidence="4">The sequence shown here is derived from an EMBL/GenBank/DDBJ whole genome shotgun (WGS) entry which is preliminary data.</text>
</comment>
<evidence type="ECO:0000313" key="5">
    <source>
        <dbReference type="Proteomes" id="UP000286100"/>
    </source>
</evidence>
<name>A0A418WJI7_9SPHN</name>
<dbReference type="PRINTS" id="PR00313">
    <property type="entry name" value="CABNDNGRPT"/>
</dbReference>
<evidence type="ECO:0000256" key="1">
    <source>
        <dbReference type="SAM" id="MobiDB-lite"/>
    </source>
</evidence>
<sequence length="2558" mass="255819">MFSVDAPVATAARSAFHRRFTRSGLLLGAATAAIALSAAPARAECVSAPDGGVVCTGTTQDYVSSVEDQVTTVAASATVSASAADGTAFTFNENGKLVVNGSVLSETGAAIEAATPAMKIVIGRAGTVSGGYGVRGSDSGSQVEVDNSGALEGDTLAIANNNGSVQLTNRAGATVAGGVHAQSIDAVNAGTIDGRSGSALAAEGVTLVNSGTVRGDSADGTINASYAEIKNSGVIEATGANPAIRSRSANIVNKAGGTIRAASGPAIVVGYVPTLAAGFAAGDDNVIENAGAIVGDVTFLNATDDLFYQRIGGTVTGGVNMGDGDDAFYFEGRGDVVAGGVSGTIDGGDGEDIFGVRMTATGTVQFGAMPTGFERYGLDLCGCDVTATIAAADYTNRLSVSGEGTVINLANFTATADSTTGAAITLDSRFEDDLDGDFGLAFVNRGTITLTGTGASSLIDGYVESFTNEGAINLAGSYGVGLDLFGDFDNRGTITGNETGNGVLLDVSGQFRNSGTIDQTGNGDAVRLNFGEHLNDIGGRIIADDIAVDVGNGGFLVNRGTIESRGIGLNHAVGLGAESTFVNEVGGSVAVAGGKAVDASGAHIGVKVANKGQIVGEVSLGAGSDIANDVLWLAEGSTVQGGVYLNDGDDKLVVDISRVNRTGDLNTSGIVTGTIDPGEGNDQLWLRAGATQTANIVSAPVAGFEGGLVYEAAGQNTVLTLNGPLSASGDEQTLNSQTLQVAGDGTVFVDADISTGGTDISAIVVEEGGTGEWFEGTDRRVNLVINQSVSGGFADYTVDAYHAGRVELANNNNAEISIAGGTGLRTGFGTDVLINDRARIRVYTPSAQYNATAIEATGSNIVNRGDIYEDQNQFPTVDDISTGVRLNGGSFTNERIADVGFGLVNMLGHAIVASSGARIVNDGEIISQYGNAITGGEFYVRNGAQGIITGATNAIVGISGAAIVGDGGSQTVDNAGRINGDVLLNEGNDTYIASGGTLNGDLDLGGNDDNFLMRDGAAAGVTGTLTGGDGADAYGRSFTADAAFDLATNVMPADFELHGVEALGDGTEVTLTSAATQTKGLRLFGDGTVINTANIDFTSGSDNVYAVEITAIEGGLSGLSFDNRATINSNGYGVYADYGVASFTNSGTINATRSAFAAYTYSDTERLVFNNTGTMTTSEADWETVYIDVEGTGLNGENLNFANAGQINSTGEQGYAVFVDSRDGLARLSNTGAISASGRYGTGANLRVRDRLDLTNGGTIQATGAGGSALAIDSRGDGTPVPPTAEECDDDLAPAVAVQVTNTGTIRANGGGVEDGDSYYLASAVSVDISGDKGIVRIDNNAGGIIEATGAGSSAVIVSGDTESGYGSGYGVADVDLRLFEMNNAGTIRGGADTVIQGGLYASAGAANLDGLNSSASGDRVVAGGIQTIDTTDRIRNLAGGQIIGNVDLGKGNDVFENFGTLTGDLRMGTGDDTFVYAAASTFTGTAYGNDGVDTLLVDLSGTGSVNFDQFRGFETLSQRGQGTVAIRGTTDQATLGIAGSNISVAAGTTFDAQGATVLQGSDAVETLQVSGTVGGAVDMGGGADVVTLSQGGLIDGNLQMGAGNDRVVLAGGTVNGTIDGGDGSDTIAFQLTQNSSNLPNVISFESLDVTGNHRLTLDMNQSFDVITLNGGADLTLNPGATPGHTIGQINGDDTDQDVVLNVALTGGVNLGGGNDSLSMSLAGALSGALDGGAGSDTLNLALTAASSITGGLANFETVNVAGASPLTLGGTIAAGQTVNFDGSDNSLILDAGASILGTVNGGAGDDLLTVNTVAGGTSTLSPQVLGFEDLVANGPGTLSIGGAATYQTVAINGGNLSIAAGGSLITGSTTFDGANNILTLNAGATIAGPVNGGDGTDRLVLNQAANEVRQLGSLNFTGFEELESGGAGELRVDANATFDSVAFNGGRMTVVGGATLTAPVTGNDAANILDVRGSIAGNVDLGAGDDRLVVAALNSVTGTRTGGAGTDTLEFNTAGTVAAPVSWNGTGFDAFENLTVSGGVLSLTGNANYQTVLVSGGRLIGQAGTTISSANTIIVGQSATFGSAGTVNANIDVRGTLSPGASPGTMTVNGNVAFATGSNLLLEMTNGPRDLLNISGTLNIATGTTIDITGALTAAPGGGVDLVVANGGITGRFTTINKSASVFGFVAQRGNRIQLVGEFANDAAFPTNTQASIAYANEVLTAGQKIAAFTAALPTLVDAQGRSNGPAFAQLTPEAYASASQVAIDNGLTLSDSLRNMRYTTPSGTGLFGFAQGLAQWNNMQGDRTTGASASDVKSTGILGGIGYGFGEGSQIGGFIGNIASDQRLTTLNATTDTNGFVAGVFADANVSGIGLHALVAYDTSEAKTARNLAVGASTIKTSYDLGGLVVDLAADYEVDLGVGALTPRVGLTYVEGKRDGVTETDNPFALVVEGGKKNAWSADAGLAFSLNDVGGIKPYVELGVRHMLSGNDVTVSGRFADTNVGGPLTVSGVERDRTVGRLGAGFGADLAKGVRLNVGYAAELGSNTRHNLNGGVTIDF</sequence>
<feature type="domain" description="Autotransporter" evidence="3">
    <location>
        <begin position="2281"/>
        <end position="2558"/>
    </location>
</feature>
<feature type="chain" id="PRO_5019313357" evidence="2">
    <location>
        <begin position="44"/>
        <end position="2558"/>
    </location>
</feature>
<evidence type="ECO:0000313" key="4">
    <source>
        <dbReference type="EMBL" id="RJF90213.1"/>
    </source>
</evidence>
<dbReference type="InterPro" id="IPR036709">
    <property type="entry name" value="Autotransporte_beta_dom_sf"/>
</dbReference>
<proteinExistence type="predicted"/>
<evidence type="ECO:0000259" key="3">
    <source>
        <dbReference type="PROSITE" id="PS51208"/>
    </source>
</evidence>